<gene>
    <name evidence="2" type="ORF">ACFFIC_28000</name>
</gene>
<sequence>MALQVTLAHARDLADLEEAWRGLEAQAAPPFFRSWTWVGCLAGERFRDPVLVRAERGGRLVGLALFNRSGRPWHRRLCLSESGEPQLDAPFIEHNGPLLAPGEGAETMAAMLRCALRMRGIAALRLSGVEGAVIEAARAAGAVVPRRQDRSAPLVRLDALRLAGGDYLGALSANTRSQLRRSNRRYAAEGEVTLDRADTVPGALAWLDALVDLHGAAWRARGQPGAFADPFMLRFHRALVARGVPRGEVDLLRASAGGRPIGYLYNFRLGGHVCAYQSGFDYAVPDPHAKPGLTCHHLAIERALRLGDHCYDFLGGDDRYKRSLATDASTLVWAEAARSRSVLAVAARLRQAVLWTAAP</sequence>
<dbReference type="InterPro" id="IPR038740">
    <property type="entry name" value="BioF2-like_GNAT_dom"/>
</dbReference>
<accession>A0ABV6J0K2</accession>
<proteinExistence type="predicted"/>
<feature type="domain" description="BioF2-like acetyltransferase" evidence="1">
    <location>
        <begin position="174"/>
        <end position="322"/>
    </location>
</feature>
<dbReference type="RefSeq" id="WP_377056657.1">
    <property type="nucleotide sequence ID" value="NZ_JBHLVZ010000110.1"/>
</dbReference>
<dbReference type="Proteomes" id="UP001589789">
    <property type="component" value="Unassembled WGS sequence"/>
</dbReference>
<name>A0ABV6J0K2_9PROT</name>
<dbReference type="Gene3D" id="3.40.630.30">
    <property type="match status" value="1"/>
</dbReference>
<dbReference type="EMBL" id="JBHLVZ010000110">
    <property type="protein sequence ID" value="MFC0389357.1"/>
    <property type="molecule type" value="Genomic_DNA"/>
</dbReference>
<keyword evidence="3" id="KW-1185">Reference proteome</keyword>
<comment type="caution">
    <text evidence="2">The sequence shown here is derived from an EMBL/GenBank/DDBJ whole genome shotgun (WGS) entry which is preliminary data.</text>
</comment>
<evidence type="ECO:0000259" key="1">
    <source>
        <dbReference type="Pfam" id="PF13480"/>
    </source>
</evidence>
<evidence type="ECO:0000313" key="2">
    <source>
        <dbReference type="EMBL" id="MFC0389357.1"/>
    </source>
</evidence>
<protein>
    <submittedName>
        <fullName evidence="2">GNAT family N-acetyltransferase</fullName>
    </submittedName>
</protein>
<dbReference type="InterPro" id="IPR016181">
    <property type="entry name" value="Acyl_CoA_acyltransferase"/>
</dbReference>
<reference evidence="2 3" key="1">
    <citation type="submission" date="2024-09" db="EMBL/GenBank/DDBJ databases">
        <authorList>
            <person name="Sun Q."/>
            <person name="Mori K."/>
        </authorList>
    </citation>
    <scope>NUCLEOTIDE SEQUENCE [LARGE SCALE GENOMIC DNA]</scope>
    <source>
        <strain evidence="2 3">CCM 7468</strain>
    </source>
</reference>
<organism evidence="2 3">
    <name type="scientific">Muricoccus vinaceus</name>
    <dbReference type="NCBI Taxonomy" id="424704"/>
    <lineage>
        <taxon>Bacteria</taxon>
        <taxon>Pseudomonadati</taxon>
        <taxon>Pseudomonadota</taxon>
        <taxon>Alphaproteobacteria</taxon>
        <taxon>Acetobacterales</taxon>
        <taxon>Roseomonadaceae</taxon>
        <taxon>Muricoccus</taxon>
    </lineage>
</organism>
<dbReference type="Pfam" id="PF13480">
    <property type="entry name" value="Acetyltransf_6"/>
    <property type="match status" value="1"/>
</dbReference>
<dbReference type="SUPFAM" id="SSF55729">
    <property type="entry name" value="Acyl-CoA N-acyltransferases (Nat)"/>
    <property type="match status" value="1"/>
</dbReference>
<evidence type="ECO:0000313" key="3">
    <source>
        <dbReference type="Proteomes" id="UP001589789"/>
    </source>
</evidence>